<feature type="compositionally biased region" description="Acidic residues" evidence="10">
    <location>
        <begin position="218"/>
        <end position="227"/>
    </location>
</feature>
<evidence type="ECO:0000256" key="3">
    <source>
        <dbReference type="ARBA" id="ARBA00022737"/>
    </source>
</evidence>
<reference evidence="12 13" key="1">
    <citation type="submission" date="2017-07" db="EMBL/GenBank/DDBJ databases">
        <title>An improved, manually edited Actinidia chinensis var. chinensis (kiwifruit) genome highlights the challenges associated with draft genomes and gene prediction in plants.</title>
        <authorList>
            <person name="Pilkington S."/>
            <person name="Crowhurst R."/>
            <person name="Hilario E."/>
            <person name="Nardozza S."/>
            <person name="Fraser L."/>
            <person name="Peng Y."/>
            <person name="Gunaseelan K."/>
            <person name="Simpson R."/>
            <person name="Tahir J."/>
            <person name="Deroles S."/>
            <person name="Templeton K."/>
            <person name="Luo Z."/>
            <person name="Davy M."/>
            <person name="Cheng C."/>
            <person name="Mcneilage M."/>
            <person name="Scaglione D."/>
            <person name="Liu Y."/>
            <person name="Zhang Q."/>
            <person name="Datson P."/>
            <person name="De Silva N."/>
            <person name="Gardiner S."/>
            <person name="Bassett H."/>
            <person name="Chagne D."/>
            <person name="Mccallum J."/>
            <person name="Dzierzon H."/>
            <person name="Deng C."/>
            <person name="Wang Y.-Y."/>
            <person name="Barron N."/>
            <person name="Manako K."/>
            <person name="Bowen J."/>
            <person name="Foster T."/>
            <person name="Erridge Z."/>
            <person name="Tiffin H."/>
            <person name="Waite C."/>
            <person name="Davies K."/>
            <person name="Grierson E."/>
            <person name="Laing W."/>
            <person name="Kirk R."/>
            <person name="Chen X."/>
            <person name="Wood M."/>
            <person name="Montefiori M."/>
            <person name="Brummell D."/>
            <person name="Schwinn K."/>
            <person name="Catanach A."/>
            <person name="Fullerton C."/>
            <person name="Li D."/>
            <person name="Meiyalaghan S."/>
            <person name="Nieuwenhuizen N."/>
            <person name="Read N."/>
            <person name="Prakash R."/>
            <person name="Hunter D."/>
            <person name="Zhang H."/>
            <person name="Mckenzie M."/>
            <person name="Knabel M."/>
            <person name="Harris A."/>
            <person name="Allan A."/>
            <person name="Chen A."/>
            <person name="Janssen B."/>
            <person name="Plunkett B."/>
            <person name="Dwamena C."/>
            <person name="Voogd C."/>
            <person name="Leif D."/>
            <person name="Lafferty D."/>
            <person name="Souleyre E."/>
            <person name="Varkonyi-Gasic E."/>
            <person name="Gambi F."/>
            <person name="Hanley J."/>
            <person name="Yao J.-L."/>
            <person name="Cheung J."/>
            <person name="David K."/>
            <person name="Warren B."/>
            <person name="Marsh K."/>
            <person name="Snowden K."/>
            <person name="Lin-Wang K."/>
            <person name="Brian L."/>
            <person name="Martinez-Sanchez M."/>
            <person name="Wang M."/>
            <person name="Ileperuma N."/>
            <person name="Macnee N."/>
            <person name="Campin R."/>
            <person name="Mcatee P."/>
            <person name="Drummond R."/>
            <person name="Espley R."/>
            <person name="Ireland H."/>
            <person name="Wu R."/>
            <person name="Atkinson R."/>
            <person name="Karunairetnam S."/>
            <person name="Bulley S."/>
            <person name="Chunkath S."/>
            <person name="Hanley Z."/>
            <person name="Storey R."/>
            <person name="Thrimawithana A."/>
            <person name="Thomson S."/>
            <person name="David C."/>
            <person name="Testolin R."/>
        </authorList>
    </citation>
    <scope>NUCLEOTIDE SEQUENCE [LARGE SCALE GENOMIC DNA]</scope>
    <source>
        <strain evidence="13">cv. Red5</strain>
        <tissue evidence="12">Young leaf</tissue>
    </source>
</reference>
<evidence type="ECO:0000256" key="7">
    <source>
        <dbReference type="ARBA" id="ARBA00023163"/>
    </source>
</evidence>
<dbReference type="Proteomes" id="UP000241394">
    <property type="component" value="Chromosome LG23"/>
</dbReference>
<comment type="subcellular location">
    <subcellularLocation>
        <location evidence="1">Nucleus</location>
    </subcellularLocation>
</comment>
<evidence type="ECO:0000313" key="13">
    <source>
        <dbReference type="Proteomes" id="UP000241394"/>
    </source>
</evidence>
<feature type="region of interest" description="Disordered" evidence="10">
    <location>
        <begin position="95"/>
        <end position="117"/>
    </location>
</feature>
<feature type="domain" description="WRKY" evidence="11">
    <location>
        <begin position="121"/>
        <end position="180"/>
    </location>
</feature>
<keyword evidence="4" id="KW-0862">Zinc</keyword>
<keyword evidence="5" id="KW-0805">Transcription regulation</keyword>
<dbReference type="AlphaFoldDB" id="A0A2R6PPS3"/>
<gene>
    <name evidence="12" type="ORF">CEY00_Acc25784</name>
</gene>
<dbReference type="Gene3D" id="2.20.25.80">
    <property type="entry name" value="WRKY domain"/>
    <property type="match status" value="2"/>
</dbReference>
<keyword evidence="13" id="KW-1185">Reference proteome</keyword>
<feature type="domain" description="WRKY" evidence="11">
    <location>
        <begin position="264"/>
        <end position="329"/>
    </location>
</feature>
<evidence type="ECO:0000259" key="11">
    <source>
        <dbReference type="PROSITE" id="PS50811"/>
    </source>
</evidence>
<dbReference type="Gramene" id="PSR95029">
    <property type="protein sequence ID" value="PSR95029"/>
    <property type="gene ID" value="CEY00_Acc25784"/>
</dbReference>
<feature type="compositionally biased region" description="Basic and acidic residues" evidence="10">
    <location>
        <begin position="228"/>
        <end position="238"/>
    </location>
</feature>
<dbReference type="PANTHER" id="PTHR31221">
    <property type="entry name" value="WRKY TRANSCRIPTION FACTOR PROTEIN 1-RELATED"/>
    <property type="match status" value="1"/>
</dbReference>
<dbReference type="STRING" id="1590841.A0A2R6PPS3"/>
<feature type="compositionally biased region" description="Polar residues" evidence="10">
    <location>
        <begin position="98"/>
        <end position="117"/>
    </location>
</feature>
<dbReference type="PROSITE" id="PS50811">
    <property type="entry name" value="WRKY"/>
    <property type="match status" value="2"/>
</dbReference>
<dbReference type="GO" id="GO:0003700">
    <property type="term" value="F:DNA-binding transcription factor activity"/>
    <property type="evidence" value="ECO:0007669"/>
    <property type="project" value="InterPro"/>
</dbReference>
<dbReference type="FunFam" id="2.20.25.80:FF:000003">
    <property type="entry name" value="WRKY transcription factor 57"/>
    <property type="match status" value="1"/>
</dbReference>
<dbReference type="FunFam" id="2.20.25.80:FF:000006">
    <property type="entry name" value="WRKY transcription factor"/>
    <property type="match status" value="1"/>
</dbReference>
<dbReference type="EMBL" id="NKQK01000023">
    <property type="protein sequence ID" value="PSR95029.1"/>
    <property type="molecule type" value="Genomic_DNA"/>
</dbReference>
<comment type="caution">
    <text evidence="12">The sequence shown here is derived from an EMBL/GenBank/DDBJ whole genome shotgun (WGS) entry which is preliminary data.</text>
</comment>
<feature type="region of interest" description="Disordered" evidence="10">
    <location>
        <begin position="173"/>
        <end position="256"/>
    </location>
</feature>
<proteinExistence type="inferred from homology"/>
<reference evidence="13" key="2">
    <citation type="journal article" date="2018" name="BMC Genomics">
        <title>A manually annotated Actinidia chinensis var. chinensis (kiwifruit) genome highlights the challenges associated with draft genomes and gene prediction in plants.</title>
        <authorList>
            <person name="Pilkington S.M."/>
            <person name="Crowhurst R."/>
            <person name="Hilario E."/>
            <person name="Nardozza S."/>
            <person name="Fraser L."/>
            <person name="Peng Y."/>
            <person name="Gunaseelan K."/>
            <person name="Simpson R."/>
            <person name="Tahir J."/>
            <person name="Deroles S.C."/>
            <person name="Templeton K."/>
            <person name="Luo Z."/>
            <person name="Davy M."/>
            <person name="Cheng C."/>
            <person name="McNeilage M."/>
            <person name="Scaglione D."/>
            <person name="Liu Y."/>
            <person name="Zhang Q."/>
            <person name="Datson P."/>
            <person name="De Silva N."/>
            <person name="Gardiner S.E."/>
            <person name="Bassett H."/>
            <person name="Chagne D."/>
            <person name="McCallum J."/>
            <person name="Dzierzon H."/>
            <person name="Deng C."/>
            <person name="Wang Y.Y."/>
            <person name="Barron L."/>
            <person name="Manako K."/>
            <person name="Bowen J."/>
            <person name="Foster T.M."/>
            <person name="Erridge Z.A."/>
            <person name="Tiffin H."/>
            <person name="Waite C.N."/>
            <person name="Davies K.M."/>
            <person name="Grierson E.P."/>
            <person name="Laing W.A."/>
            <person name="Kirk R."/>
            <person name="Chen X."/>
            <person name="Wood M."/>
            <person name="Montefiori M."/>
            <person name="Brummell D.A."/>
            <person name="Schwinn K.E."/>
            <person name="Catanach A."/>
            <person name="Fullerton C."/>
            <person name="Li D."/>
            <person name="Meiyalaghan S."/>
            <person name="Nieuwenhuizen N."/>
            <person name="Read N."/>
            <person name="Prakash R."/>
            <person name="Hunter D."/>
            <person name="Zhang H."/>
            <person name="McKenzie M."/>
            <person name="Knabel M."/>
            <person name="Harris A."/>
            <person name="Allan A.C."/>
            <person name="Gleave A."/>
            <person name="Chen A."/>
            <person name="Janssen B.J."/>
            <person name="Plunkett B."/>
            <person name="Ampomah-Dwamena C."/>
            <person name="Voogd C."/>
            <person name="Leif D."/>
            <person name="Lafferty D."/>
            <person name="Souleyre E.J.F."/>
            <person name="Varkonyi-Gasic E."/>
            <person name="Gambi F."/>
            <person name="Hanley J."/>
            <person name="Yao J.L."/>
            <person name="Cheung J."/>
            <person name="David K.M."/>
            <person name="Warren B."/>
            <person name="Marsh K."/>
            <person name="Snowden K.C."/>
            <person name="Lin-Wang K."/>
            <person name="Brian L."/>
            <person name="Martinez-Sanchez M."/>
            <person name="Wang M."/>
            <person name="Ileperuma N."/>
            <person name="Macnee N."/>
            <person name="Campin R."/>
            <person name="McAtee P."/>
            <person name="Drummond R.S.M."/>
            <person name="Espley R.V."/>
            <person name="Ireland H.S."/>
            <person name="Wu R."/>
            <person name="Atkinson R.G."/>
            <person name="Karunairetnam S."/>
            <person name="Bulley S."/>
            <person name="Chunkath S."/>
            <person name="Hanley Z."/>
            <person name="Storey R."/>
            <person name="Thrimawithana A.H."/>
            <person name="Thomson S."/>
            <person name="David C."/>
            <person name="Testolin R."/>
            <person name="Huang H."/>
            <person name="Hellens R.P."/>
            <person name="Schaffer R.J."/>
        </authorList>
    </citation>
    <scope>NUCLEOTIDE SEQUENCE [LARGE SCALE GENOMIC DNA]</scope>
    <source>
        <strain evidence="13">cv. Red5</strain>
    </source>
</reference>
<accession>A0A2R6PPS3</accession>
<name>A0A2R6PPS3_ACTCC</name>
<evidence type="ECO:0000256" key="1">
    <source>
        <dbReference type="ARBA" id="ARBA00004123"/>
    </source>
</evidence>
<dbReference type="InterPro" id="IPR003657">
    <property type="entry name" value="WRKY_dom"/>
</dbReference>
<evidence type="ECO:0000313" key="12">
    <source>
        <dbReference type="EMBL" id="PSR95029.1"/>
    </source>
</evidence>
<dbReference type="SUPFAM" id="SSF118290">
    <property type="entry name" value="WRKY DNA-binding domain"/>
    <property type="match status" value="2"/>
</dbReference>
<evidence type="ECO:0000256" key="9">
    <source>
        <dbReference type="ARBA" id="ARBA00061157"/>
    </source>
</evidence>
<evidence type="ECO:0000256" key="6">
    <source>
        <dbReference type="ARBA" id="ARBA00023125"/>
    </source>
</evidence>
<evidence type="ECO:0000256" key="4">
    <source>
        <dbReference type="ARBA" id="ARBA00022833"/>
    </source>
</evidence>
<comment type="similarity">
    <text evidence="9">Belongs to the WRKY group I family.</text>
</comment>
<keyword evidence="2" id="KW-0479">Metal-binding</keyword>
<dbReference type="InterPro" id="IPR036576">
    <property type="entry name" value="WRKY_dom_sf"/>
</dbReference>
<keyword evidence="6" id="KW-0238">DNA-binding</keyword>
<feature type="compositionally biased region" description="Low complexity" evidence="10">
    <location>
        <begin position="239"/>
        <end position="249"/>
    </location>
</feature>
<protein>
    <submittedName>
        <fullName evidence="12">WRKY transcription factor 26</fullName>
    </submittedName>
</protein>
<feature type="compositionally biased region" description="Polar residues" evidence="10">
    <location>
        <begin position="183"/>
        <end position="201"/>
    </location>
</feature>
<sequence length="387" mass="43048">MASSSDLTTPIFCFPNPFMSSTTTSFTDLLAQDHPFSAATSLSPSSYFAVPPGLSLAELLDSPVLSSTKSQTRPPTSTHMNFQSQVLAEKQPMDFQEPTKTNSQSNNGFQSDYDQCNQTSDDGYHWRKYGEKQVKESEDPRSYYKCSTPNCPRKKIIERFFSNGHITKIVYKGNHNHPKPQSVRRSSANQIPDESFFSNGSVPLDLAATPKNSSVTVGDDDFDEDELDSQRWKVEGESKGISSSNSLSLSGGGREPRVVVQTRSEIDNLDDGYRWRKYGQKVVKCNPNPRSYYKCTSQGCPVRKHVERASHDLREVVTTYEGKHNHEVPGPRGGGSHSTTNAAAVANRPRAMSHSSTTTTTNYSMTNAQYVGNVFSKAEERTRDDMF</sequence>
<keyword evidence="3" id="KW-0677">Repeat</keyword>
<dbReference type="Pfam" id="PF03106">
    <property type="entry name" value="WRKY"/>
    <property type="match status" value="2"/>
</dbReference>
<dbReference type="OrthoDB" id="5065855at2759"/>
<evidence type="ECO:0000256" key="8">
    <source>
        <dbReference type="ARBA" id="ARBA00023242"/>
    </source>
</evidence>
<dbReference type="OMA" id="PSPYFTM"/>
<dbReference type="InParanoid" id="A0A2R6PPS3"/>
<keyword evidence="7" id="KW-0804">Transcription</keyword>
<dbReference type="SMART" id="SM00774">
    <property type="entry name" value="WRKY"/>
    <property type="match status" value="2"/>
</dbReference>
<evidence type="ECO:0000256" key="10">
    <source>
        <dbReference type="SAM" id="MobiDB-lite"/>
    </source>
</evidence>
<evidence type="ECO:0000256" key="5">
    <source>
        <dbReference type="ARBA" id="ARBA00023015"/>
    </source>
</evidence>
<dbReference type="SMR" id="A0A2R6PPS3"/>
<dbReference type="GO" id="GO:0046872">
    <property type="term" value="F:metal ion binding"/>
    <property type="evidence" value="ECO:0007669"/>
    <property type="project" value="UniProtKB-KW"/>
</dbReference>
<dbReference type="PANTHER" id="PTHR31221:SF1">
    <property type="entry name" value="WRKY TRANSCRIPTION FACTOR 33-RELATED"/>
    <property type="match status" value="1"/>
</dbReference>
<dbReference type="InterPro" id="IPR044810">
    <property type="entry name" value="WRKY_plant"/>
</dbReference>
<dbReference type="GO" id="GO:0043565">
    <property type="term" value="F:sequence-specific DNA binding"/>
    <property type="evidence" value="ECO:0007669"/>
    <property type="project" value="InterPro"/>
</dbReference>
<evidence type="ECO:0000256" key="2">
    <source>
        <dbReference type="ARBA" id="ARBA00022723"/>
    </source>
</evidence>
<keyword evidence="8" id="KW-0539">Nucleus</keyword>
<dbReference type="GO" id="GO:0005634">
    <property type="term" value="C:nucleus"/>
    <property type="evidence" value="ECO:0007669"/>
    <property type="project" value="UniProtKB-SubCell"/>
</dbReference>
<organism evidence="12 13">
    <name type="scientific">Actinidia chinensis var. chinensis</name>
    <name type="common">Chinese soft-hair kiwi</name>
    <dbReference type="NCBI Taxonomy" id="1590841"/>
    <lineage>
        <taxon>Eukaryota</taxon>
        <taxon>Viridiplantae</taxon>
        <taxon>Streptophyta</taxon>
        <taxon>Embryophyta</taxon>
        <taxon>Tracheophyta</taxon>
        <taxon>Spermatophyta</taxon>
        <taxon>Magnoliopsida</taxon>
        <taxon>eudicotyledons</taxon>
        <taxon>Gunneridae</taxon>
        <taxon>Pentapetalae</taxon>
        <taxon>asterids</taxon>
        <taxon>Ericales</taxon>
        <taxon>Actinidiaceae</taxon>
        <taxon>Actinidia</taxon>
    </lineage>
</organism>